<feature type="region of interest" description="Disordered" evidence="4">
    <location>
        <begin position="771"/>
        <end position="803"/>
    </location>
</feature>
<dbReference type="GO" id="GO:0070449">
    <property type="term" value="C:elongin complex"/>
    <property type="evidence" value="ECO:0007669"/>
    <property type="project" value="InterPro"/>
</dbReference>
<dbReference type="PROSITE" id="PS51319">
    <property type="entry name" value="TFIIS_N"/>
    <property type="match status" value="1"/>
</dbReference>
<dbReference type="Gene3D" id="6.10.250.3180">
    <property type="match status" value="1"/>
</dbReference>
<feature type="compositionally biased region" description="Basic residues" evidence="4">
    <location>
        <begin position="222"/>
        <end position="236"/>
    </location>
</feature>
<name>A0A6P7HAG7_DIAVI</name>
<dbReference type="GO" id="GO:0003746">
    <property type="term" value="F:translation elongation factor activity"/>
    <property type="evidence" value="ECO:0007669"/>
    <property type="project" value="UniProtKB-KW"/>
</dbReference>
<accession>A0A6P7HAG7</accession>
<dbReference type="InterPro" id="IPR010684">
    <property type="entry name" value="RNA_pol_II_trans_fac_SIII_A"/>
</dbReference>
<organism evidence="6">
    <name type="scientific">Diabrotica virgifera virgifera</name>
    <name type="common">western corn rootworm</name>
    <dbReference type="NCBI Taxonomy" id="50390"/>
    <lineage>
        <taxon>Eukaryota</taxon>
        <taxon>Metazoa</taxon>
        <taxon>Ecdysozoa</taxon>
        <taxon>Arthropoda</taxon>
        <taxon>Hexapoda</taxon>
        <taxon>Insecta</taxon>
        <taxon>Pterygota</taxon>
        <taxon>Neoptera</taxon>
        <taxon>Endopterygota</taxon>
        <taxon>Coleoptera</taxon>
        <taxon>Polyphaga</taxon>
        <taxon>Cucujiformia</taxon>
        <taxon>Chrysomeloidea</taxon>
        <taxon>Chrysomelidae</taxon>
        <taxon>Galerucinae</taxon>
        <taxon>Diabroticina</taxon>
        <taxon>Diabroticites</taxon>
        <taxon>Diabrotica</taxon>
    </lineage>
</organism>
<feature type="compositionally biased region" description="Basic and acidic residues" evidence="4">
    <location>
        <begin position="384"/>
        <end position="461"/>
    </location>
</feature>
<dbReference type="PANTHER" id="PTHR15141">
    <property type="entry name" value="TRANSCRIPTION ELONGATION FACTOR B POLYPEPTIDE 3"/>
    <property type="match status" value="1"/>
</dbReference>
<keyword evidence="2 3" id="KW-0539">Nucleus</keyword>
<dbReference type="OrthoDB" id="21513at2759"/>
<dbReference type="RefSeq" id="XP_028152865.1">
    <property type="nucleotide sequence ID" value="XM_028297064.1"/>
</dbReference>
<reference evidence="6" key="1">
    <citation type="submission" date="2025-08" db="UniProtKB">
        <authorList>
            <consortium name="RefSeq"/>
        </authorList>
    </citation>
    <scope>IDENTIFICATION</scope>
    <source>
        <tissue evidence="6">Whole insect</tissue>
    </source>
</reference>
<dbReference type="Gene3D" id="1.20.930.10">
    <property type="entry name" value="Conserved domain common to transcription factors TFIIS, elongin A, CRSP70"/>
    <property type="match status" value="1"/>
</dbReference>
<evidence type="ECO:0000256" key="3">
    <source>
        <dbReference type="PROSITE-ProRule" id="PRU00649"/>
    </source>
</evidence>
<dbReference type="SMART" id="SM00509">
    <property type="entry name" value="TFS2N"/>
    <property type="match status" value="1"/>
</dbReference>
<comment type="subcellular location">
    <subcellularLocation>
        <location evidence="1 3">Nucleus</location>
    </subcellularLocation>
</comment>
<feature type="region of interest" description="Disordered" evidence="4">
    <location>
        <begin position="491"/>
        <end position="537"/>
    </location>
</feature>
<dbReference type="KEGG" id="dvv:114346261"/>
<gene>
    <name evidence="6" type="primary">LOC114346261</name>
</gene>
<feature type="domain" description="TFIIS N-terminal" evidence="5">
    <location>
        <begin position="10"/>
        <end position="85"/>
    </location>
</feature>
<dbReference type="GO" id="GO:0006368">
    <property type="term" value="P:transcription elongation by RNA polymerase II"/>
    <property type="evidence" value="ECO:0007669"/>
    <property type="project" value="InterPro"/>
</dbReference>
<sequence length="822" mass="93410">MTSSNDDVIKAILQYQERLERYKTSKSEDKIQYVLGKLGKLPIRTSHLETTGVGRTVNALKKFGGEVGEIAKDLVISWKEMVLEEEKAAQETSMETEEDADSNYSSENENKDCKKDISKETVSGTSDGNESEGYDSKREVPNRSDTEKKSNNEKPRNNGSRDSSSESSEEEEKHSKYDKHSSSKRRYSSESSSDRHSTKKSNSNKETRKKRDSSESDSGDRHRSKKSSKDTKKRRHSSESSSDDRHSSKKSRRDTSPKSSHKHKSSKDEHKSSKDEKERSDKKDKHSSSKHRESSEKHKSSSEKHKDSSEKSESKHKSKKDSEEEKKHRSKKEHEDTHSSNKSEKHKKPEERENSHSNAKYEKSKKHEEKSDKHSQSSHSSKHRDKESPHSSSDKKHSKEKDKREKEKSESKKERKDEKKPKEIIAEQKKSEHKSKESSSSSKHDSSEKKNKIKKEKEVVKKVQQQKIIHGIDSESGASFAEALGMCGPYVSSPKKKPIVEKKKESSSVDKYVDSDEYEPVPVSKPKTMTKYDDGASSSSSKVVVPSLMKEPEPLTISLSSLLPEISPNYKPLCVPFDNQPKRIISDDEALSRVMMNKNQRTKVYSGNKTIGKVESLFQICVRILQDNIDALEYTGGVPYLILKPIMERATPDQLFNLEHHNPYLIEDTDGLWKLHCQKDFRTKRREEMESWRDMYMRCLDEREAKLNAVTATIKQSQTVAIPVRTTKLAYVESEYVKPPRNVARKQAKNGTVSTDRKVLPSQKVTALAKSGEAEKIAVPDPGKRAADRSGSSGSVSAAAMKPKKAPLMAKTLSFLKNRFKR</sequence>
<dbReference type="InterPro" id="IPR035441">
    <property type="entry name" value="TFIIS/LEDGF_dom_sf"/>
</dbReference>
<feature type="region of interest" description="Disordered" evidence="4">
    <location>
        <begin position="87"/>
        <end position="462"/>
    </location>
</feature>
<dbReference type="InterPro" id="IPR003617">
    <property type="entry name" value="TFIIS/CRSP70_N_sub"/>
</dbReference>
<feature type="compositionally biased region" description="Basic and acidic residues" evidence="4">
    <location>
        <begin position="266"/>
        <end position="375"/>
    </location>
</feature>
<dbReference type="Pfam" id="PF08711">
    <property type="entry name" value="Med26"/>
    <property type="match status" value="1"/>
</dbReference>
<evidence type="ECO:0000256" key="1">
    <source>
        <dbReference type="ARBA" id="ARBA00004123"/>
    </source>
</evidence>
<feature type="compositionally biased region" description="Basic and acidic residues" evidence="4">
    <location>
        <begin position="498"/>
        <end position="514"/>
    </location>
</feature>
<dbReference type="PANTHER" id="PTHR15141:SF76">
    <property type="entry name" value="TRANSCRIPTION ELONGATION FACTOR B POLYPEPTIDE 3"/>
    <property type="match status" value="1"/>
</dbReference>
<evidence type="ECO:0000256" key="4">
    <source>
        <dbReference type="SAM" id="MobiDB-lite"/>
    </source>
</evidence>
<evidence type="ECO:0000313" key="6">
    <source>
        <dbReference type="RefSeq" id="XP_028152865.1"/>
    </source>
</evidence>
<feature type="compositionally biased region" description="Basic and acidic residues" evidence="4">
    <location>
        <begin position="212"/>
        <end position="221"/>
    </location>
</feature>
<protein>
    <submittedName>
        <fullName evidence="6">Transcription elongation factor B polypeptide 3</fullName>
    </submittedName>
</protein>
<feature type="compositionally biased region" description="Basic and acidic residues" evidence="4">
    <location>
        <begin position="171"/>
        <end position="181"/>
    </location>
</feature>
<feature type="compositionally biased region" description="Basic and acidic residues" evidence="4">
    <location>
        <begin position="772"/>
        <end position="788"/>
    </location>
</feature>
<feature type="compositionally biased region" description="Basic and acidic residues" evidence="4">
    <location>
        <begin position="108"/>
        <end position="119"/>
    </location>
</feature>
<dbReference type="AlphaFoldDB" id="A0A6P7HAG7"/>
<evidence type="ECO:0000256" key="2">
    <source>
        <dbReference type="ARBA" id="ARBA00023242"/>
    </source>
</evidence>
<proteinExistence type="predicted"/>
<dbReference type="InParanoid" id="A0A6P7HAG7"/>
<dbReference type="Pfam" id="PF06881">
    <property type="entry name" value="Elongin_A"/>
    <property type="match status" value="1"/>
</dbReference>
<feature type="compositionally biased region" description="Basic and acidic residues" evidence="4">
    <location>
        <begin position="134"/>
        <end position="156"/>
    </location>
</feature>
<feature type="compositionally biased region" description="Low complexity" evidence="4">
    <location>
        <begin position="789"/>
        <end position="803"/>
    </location>
</feature>
<dbReference type="InterPro" id="IPR017923">
    <property type="entry name" value="TFIIS_N"/>
</dbReference>
<dbReference type="SUPFAM" id="SSF47676">
    <property type="entry name" value="Conserved domain common to transcription factors TFIIS, elongin A, CRSP70"/>
    <property type="match status" value="1"/>
</dbReference>
<dbReference type="FunCoup" id="A0A6P7HAG7">
    <property type="interactions" value="1886"/>
</dbReference>
<dbReference type="InterPro" id="IPR051870">
    <property type="entry name" value="Elongin-A_domain"/>
</dbReference>
<evidence type="ECO:0000259" key="5">
    <source>
        <dbReference type="PROSITE" id="PS51319"/>
    </source>
</evidence>
<keyword evidence="6" id="KW-0251">Elongation factor</keyword>
<keyword evidence="6" id="KW-0648">Protein biosynthesis</keyword>